<evidence type="ECO:0000256" key="1">
    <source>
        <dbReference type="SAM" id="Phobius"/>
    </source>
</evidence>
<dbReference type="STRING" id="351160.RCIX347"/>
<dbReference type="InterPro" id="IPR056613">
    <property type="entry name" value="DUF7287"/>
</dbReference>
<proteinExistence type="predicted"/>
<dbReference type="KEGG" id="rci:RCIX347"/>
<dbReference type="Proteomes" id="UP000000663">
    <property type="component" value="Chromosome"/>
</dbReference>
<feature type="transmembrane region" description="Helical" evidence="1">
    <location>
        <begin position="12"/>
        <end position="34"/>
    </location>
</feature>
<name>Q0W744_METAR</name>
<dbReference type="eggNOG" id="arCOG06117">
    <property type="taxonomic scope" value="Archaea"/>
</dbReference>
<keyword evidence="1" id="KW-0472">Membrane</keyword>
<dbReference type="GeneID" id="25397319"/>
<protein>
    <submittedName>
        <fullName evidence="2">Uncharacterized protein</fullName>
    </submittedName>
</protein>
<accession>Q0W744</accession>
<keyword evidence="1" id="KW-1133">Transmembrane helix</keyword>
<dbReference type="Pfam" id="PF23958">
    <property type="entry name" value="DUF7287"/>
    <property type="match status" value="1"/>
</dbReference>
<dbReference type="EMBL" id="AM114193">
    <property type="protein sequence ID" value="CAJ35799.1"/>
    <property type="molecule type" value="Genomic_DNA"/>
</dbReference>
<dbReference type="RefSeq" id="WP_012036701.1">
    <property type="nucleotide sequence ID" value="NC_009464.1"/>
</dbReference>
<organism evidence="2 3">
    <name type="scientific">Methanocella arvoryzae (strain DSM 22066 / NBRC 105507 / MRE50)</name>
    <dbReference type="NCBI Taxonomy" id="351160"/>
    <lineage>
        <taxon>Archaea</taxon>
        <taxon>Methanobacteriati</taxon>
        <taxon>Methanobacteriota</taxon>
        <taxon>Stenosarchaea group</taxon>
        <taxon>Methanomicrobia</taxon>
        <taxon>Methanocellales</taxon>
        <taxon>Methanocellaceae</taxon>
        <taxon>Methanocella</taxon>
    </lineage>
</organism>
<reference evidence="2 3" key="1">
    <citation type="journal article" date="2006" name="Science">
        <title>Genome of rice cluster I archaea -- the key methane producers in the rice rhizosphere.</title>
        <authorList>
            <person name="Erkel C."/>
            <person name="Kube M."/>
            <person name="Reinhardt R."/>
            <person name="Liesack W."/>
        </authorList>
    </citation>
    <scope>NUCLEOTIDE SEQUENCE [LARGE SCALE GENOMIC DNA]</scope>
    <source>
        <strain evidence="3">DSM 22066 / NBRC 105507 / MRE50</strain>
    </source>
</reference>
<evidence type="ECO:0000313" key="2">
    <source>
        <dbReference type="EMBL" id="CAJ35799.1"/>
    </source>
</evidence>
<keyword evidence="3" id="KW-1185">Reference proteome</keyword>
<dbReference type="OrthoDB" id="125215at2157"/>
<evidence type="ECO:0000313" key="3">
    <source>
        <dbReference type="Proteomes" id="UP000000663"/>
    </source>
</evidence>
<sequence length="190" mass="21095">MKRLIGSSDGQISLDYLVGITVFLMAFIFVFAFIPGMFTPFHSNSDELTMTADRVAATLIQDTLAVNNSTTKLPGVLDAREIANFNAVMNSPDNKTLRENLGLNSSGNALLLYNLQVTIQADNQPTININHGQLPGNGNVGQSKRFVMIRDANALPDGYNGYMHATWNFFNEDFRDRYPGRMAIVTVRVW</sequence>
<gene>
    <name evidence="2" type="ORF">RCIX347</name>
</gene>
<keyword evidence="1" id="KW-0812">Transmembrane</keyword>
<dbReference type="AlphaFoldDB" id="Q0W744"/>